<dbReference type="Proteomes" id="UP000461595">
    <property type="component" value="Unassembled WGS sequence"/>
</dbReference>
<organism evidence="1 2">
    <name type="scientific">Streptococcus danieliae</name>
    <dbReference type="NCBI Taxonomy" id="747656"/>
    <lineage>
        <taxon>Bacteria</taxon>
        <taxon>Bacillati</taxon>
        <taxon>Bacillota</taxon>
        <taxon>Bacilli</taxon>
        <taxon>Lactobacillales</taxon>
        <taxon>Streptococcaceae</taxon>
        <taxon>Streptococcus</taxon>
    </lineage>
</organism>
<dbReference type="Pfam" id="PF06962">
    <property type="entry name" value="rRNA_methylase"/>
    <property type="match status" value="1"/>
</dbReference>
<evidence type="ECO:0000313" key="2">
    <source>
        <dbReference type="Proteomes" id="UP000461595"/>
    </source>
</evidence>
<dbReference type="RefSeq" id="WP_160332285.1">
    <property type="nucleotide sequence ID" value="NZ_WSRS01000011.1"/>
</dbReference>
<dbReference type="AlphaFoldDB" id="A0A7X3G914"/>
<dbReference type="SUPFAM" id="SSF53335">
    <property type="entry name" value="S-adenosyl-L-methionine-dependent methyltransferases"/>
    <property type="match status" value="1"/>
</dbReference>
<proteinExistence type="predicted"/>
<dbReference type="PANTHER" id="PTHR35276:SF1">
    <property type="entry name" value="TRNA (MNM(5)S(2)U34)-METHYLTRANSFERASE, CHLOROPLASTIC"/>
    <property type="match status" value="1"/>
</dbReference>
<dbReference type="PANTHER" id="PTHR35276">
    <property type="entry name" value="S-ADENOSYL-L-METHIONINE-DEPENDENT METHYLTRANSFERASES SUPERFAMILY PROTEIN"/>
    <property type="match status" value="1"/>
</dbReference>
<evidence type="ECO:0000313" key="1">
    <source>
        <dbReference type="EMBL" id="MVX58459.1"/>
    </source>
</evidence>
<dbReference type="InterPro" id="IPR010719">
    <property type="entry name" value="MnmM_MeTrfase"/>
</dbReference>
<dbReference type="OrthoDB" id="9792989at2"/>
<name>A0A7X3G914_9STRE</name>
<comment type="caution">
    <text evidence="1">The sequence shown here is derived from an EMBL/GenBank/DDBJ whole genome shotgun (WGS) entry which is preliminary data.</text>
</comment>
<reference evidence="1 2" key="1">
    <citation type="submission" date="2019-12" db="EMBL/GenBank/DDBJ databases">
        <title>Microbes associate with the intestines of laboratory mice.</title>
        <authorList>
            <person name="Navarre W."/>
            <person name="Wong E."/>
        </authorList>
    </citation>
    <scope>NUCLEOTIDE SEQUENCE [LARGE SCALE GENOMIC DNA]</scope>
    <source>
        <strain evidence="1 2">NM51_B2-22</strain>
    </source>
</reference>
<keyword evidence="1" id="KW-0808">Transferase</keyword>
<dbReference type="EMBL" id="WSRS01000011">
    <property type="protein sequence ID" value="MVX58459.1"/>
    <property type="molecule type" value="Genomic_DNA"/>
</dbReference>
<protein>
    <submittedName>
        <fullName evidence="1">Methyltransferase domain-containing protein</fullName>
    </submittedName>
</protein>
<dbReference type="GO" id="GO:0008168">
    <property type="term" value="F:methyltransferase activity"/>
    <property type="evidence" value="ECO:0007669"/>
    <property type="project" value="UniProtKB-KW"/>
</dbReference>
<sequence>MVQKPLELAHEFLAQVLGPDAIAVDATMGNGHDTLFLAQHSGHVHAFDIQQVALKKTQARLAAAGLANVSLHLVGHEQLEQYVTSIRAAIFNLGYLPAADKSLVTLPETTLVAVSSACRALVPGGRIAIMVYWGHAGGPEEKDALLDFVQTLPQEHYTVMEYKPLNQRNTPPFLIMIEKKEENHG</sequence>
<dbReference type="InterPro" id="IPR029063">
    <property type="entry name" value="SAM-dependent_MTases_sf"/>
</dbReference>
<keyword evidence="1" id="KW-0489">Methyltransferase</keyword>
<dbReference type="GO" id="GO:0032259">
    <property type="term" value="P:methylation"/>
    <property type="evidence" value="ECO:0007669"/>
    <property type="project" value="UniProtKB-KW"/>
</dbReference>
<dbReference type="Gene3D" id="3.40.50.150">
    <property type="entry name" value="Vaccinia Virus protein VP39"/>
    <property type="match status" value="1"/>
</dbReference>
<gene>
    <name evidence="1" type="ORF">E5983_02175</name>
</gene>
<accession>A0A7X3G914</accession>